<evidence type="ECO:0000256" key="9">
    <source>
        <dbReference type="ARBA" id="ARBA00022777"/>
    </source>
</evidence>
<gene>
    <name evidence="18" type="ORF">OKIOD_LOCUS299</name>
</gene>
<protein>
    <recommendedName>
        <fullName evidence="3">receptor protein serine/threonine kinase</fullName>
        <ecNumber evidence="3">2.7.11.30</ecNumber>
    </recommendedName>
</protein>
<dbReference type="Proteomes" id="UP001158576">
    <property type="component" value="Chromosome PAR"/>
</dbReference>
<dbReference type="EMBL" id="OU015568">
    <property type="protein sequence ID" value="CAG5077520.1"/>
    <property type="molecule type" value="Genomic_DNA"/>
</dbReference>
<keyword evidence="11 14" id="KW-1133">Transmembrane helix</keyword>
<evidence type="ECO:0000313" key="19">
    <source>
        <dbReference type="Proteomes" id="UP001158576"/>
    </source>
</evidence>
<evidence type="ECO:0000256" key="8">
    <source>
        <dbReference type="ARBA" id="ARBA00022741"/>
    </source>
</evidence>
<dbReference type="PROSITE" id="PS50011">
    <property type="entry name" value="PROTEIN_KINASE_DOM"/>
    <property type="match status" value="1"/>
</dbReference>
<evidence type="ECO:0000256" key="14">
    <source>
        <dbReference type="SAM" id="Phobius"/>
    </source>
</evidence>
<evidence type="ECO:0000256" key="10">
    <source>
        <dbReference type="ARBA" id="ARBA00022840"/>
    </source>
</evidence>
<evidence type="ECO:0000256" key="4">
    <source>
        <dbReference type="ARBA" id="ARBA00022527"/>
    </source>
</evidence>
<evidence type="ECO:0000256" key="3">
    <source>
        <dbReference type="ARBA" id="ARBA00012401"/>
    </source>
</evidence>
<evidence type="ECO:0000256" key="11">
    <source>
        <dbReference type="ARBA" id="ARBA00022989"/>
    </source>
</evidence>
<dbReference type="InterPro" id="IPR008271">
    <property type="entry name" value="Ser/Thr_kinase_AS"/>
</dbReference>
<evidence type="ECO:0000256" key="6">
    <source>
        <dbReference type="ARBA" id="ARBA00022692"/>
    </source>
</evidence>
<feature type="transmembrane region" description="Helical" evidence="14">
    <location>
        <begin position="145"/>
        <end position="162"/>
    </location>
</feature>
<feature type="signal peptide" evidence="15">
    <location>
        <begin position="1"/>
        <end position="19"/>
    </location>
</feature>
<dbReference type="PANTHER" id="PTHR23255:SF72">
    <property type="entry name" value="RECEPTOR PROTEIN SERINE_THREONINE KINASE"/>
    <property type="match status" value="1"/>
</dbReference>
<keyword evidence="8" id="KW-0547">Nucleotide-binding</keyword>
<accession>A0ABN7RLU9</accession>
<keyword evidence="19" id="KW-1185">Reference proteome</keyword>
<feature type="domain" description="GS" evidence="17">
    <location>
        <begin position="208"/>
        <end position="239"/>
    </location>
</feature>
<name>A0ABN7RLU9_OIKDI</name>
<organism evidence="18 19">
    <name type="scientific">Oikopleura dioica</name>
    <name type="common">Tunicate</name>
    <dbReference type="NCBI Taxonomy" id="34765"/>
    <lineage>
        <taxon>Eukaryota</taxon>
        <taxon>Metazoa</taxon>
        <taxon>Chordata</taxon>
        <taxon>Tunicata</taxon>
        <taxon>Appendicularia</taxon>
        <taxon>Copelata</taxon>
        <taxon>Oikopleuridae</taxon>
        <taxon>Oikopleura</taxon>
    </lineage>
</organism>
<comment type="subcellular location">
    <subcellularLocation>
        <location evidence="1">Membrane</location>
        <topology evidence="1">Single-pass type I membrane protein</topology>
    </subcellularLocation>
</comment>
<evidence type="ECO:0000256" key="2">
    <source>
        <dbReference type="ARBA" id="ARBA00009605"/>
    </source>
</evidence>
<dbReference type="SMART" id="SM00220">
    <property type="entry name" value="S_TKc"/>
    <property type="match status" value="1"/>
</dbReference>
<sequence>MKFGVLEILFLSLLLRCEGTNISCHHFAISYPNSSGEITENYDDKERTNCYQCSRRIRNFRTVSGEEHGKSHRNKNCTSERCHVYMVLYDCVDTKPLGVNTSEYDYQRGEPEEYCDSGDYCSERMEKAPIFKHMEIYQEKLNRRYLILCISILFVGLIFLVVRNKRINAKKKKLLENKEEEQIALHDKCQLEKEAEDKSIDLSGSGAEISIDFTDDSLPFLSGSGGGMPALGKETIAQQIKGLEEIGNGSGLHGSVYRALWHGEFIAVKKFQSWDDESWRHELEIFRTQMISHRNILRVIAAASRDNGTATERWLVTEFHPHGSLYDYLRTHNRSLKPPQCFKLLNSLMCAIEHLHRTIHTQKQINGEMKTISKIAIVHRDIKSRNILVSNGGECILADFGLSLRLDQWEVDEKDKPDNFFSKKIGTTRYMAPEVLGDTLARDSFENYKKADMYSIALVIWEILSRTLLKGMVTDDLCPYNQPYTRELGNLPDPSIPQMTDVVVHRRQRPIIPHEIVRDPIFKKVAKLTMECWDPKPTNRHSALRMLKSLREIEKLYKEENFNEK</sequence>
<keyword evidence="9" id="KW-0418">Kinase</keyword>
<dbReference type="InterPro" id="IPR000719">
    <property type="entry name" value="Prot_kinase_dom"/>
</dbReference>
<keyword evidence="5" id="KW-0808">Transferase</keyword>
<dbReference type="InterPro" id="IPR003605">
    <property type="entry name" value="GS_dom"/>
</dbReference>
<reference evidence="18 19" key="1">
    <citation type="submission" date="2021-04" db="EMBL/GenBank/DDBJ databases">
        <authorList>
            <person name="Bliznina A."/>
        </authorList>
    </citation>
    <scope>NUCLEOTIDE SEQUENCE [LARGE SCALE GENOMIC DNA]</scope>
</reference>
<dbReference type="InterPro" id="IPR000333">
    <property type="entry name" value="TGFB_receptor"/>
</dbReference>
<keyword evidence="12 14" id="KW-0472">Membrane</keyword>
<evidence type="ECO:0000256" key="12">
    <source>
        <dbReference type="ARBA" id="ARBA00023136"/>
    </source>
</evidence>
<dbReference type="PANTHER" id="PTHR23255">
    <property type="entry name" value="TRANSFORMING GROWTH FACTOR-BETA RECEPTOR TYPE I AND II"/>
    <property type="match status" value="1"/>
</dbReference>
<feature type="chain" id="PRO_5045469627" description="receptor protein serine/threonine kinase" evidence="15">
    <location>
        <begin position="20"/>
        <end position="565"/>
    </location>
</feature>
<dbReference type="Gene3D" id="3.30.200.20">
    <property type="entry name" value="Phosphorylase Kinase, domain 1"/>
    <property type="match status" value="1"/>
</dbReference>
<dbReference type="PROSITE" id="PS51256">
    <property type="entry name" value="GS"/>
    <property type="match status" value="1"/>
</dbReference>
<feature type="domain" description="Protein kinase" evidence="16">
    <location>
        <begin position="242"/>
        <end position="557"/>
    </location>
</feature>
<evidence type="ECO:0000256" key="13">
    <source>
        <dbReference type="ARBA" id="ARBA00023170"/>
    </source>
</evidence>
<evidence type="ECO:0000259" key="17">
    <source>
        <dbReference type="PROSITE" id="PS51256"/>
    </source>
</evidence>
<dbReference type="Pfam" id="PF00069">
    <property type="entry name" value="Pkinase"/>
    <property type="match status" value="1"/>
</dbReference>
<dbReference type="Gene3D" id="1.10.510.10">
    <property type="entry name" value="Transferase(Phosphotransferase) domain 1"/>
    <property type="match status" value="1"/>
</dbReference>
<dbReference type="InterPro" id="IPR011009">
    <property type="entry name" value="Kinase-like_dom_sf"/>
</dbReference>
<proteinExistence type="inferred from homology"/>
<evidence type="ECO:0000256" key="5">
    <source>
        <dbReference type="ARBA" id="ARBA00022679"/>
    </source>
</evidence>
<evidence type="ECO:0000259" key="16">
    <source>
        <dbReference type="PROSITE" id="PS50011"/>
    </source>
</evidence>
<evidence type="ECO:0000313" key="18">
    <source>
        <dbReference type="EMBL" id="CAG5077520.1"/>
    </source>
</evidence>
<comment type="similarity">
    <text evidence="2">Belongs to the protein kinase superfamily. TKL Ser/Thr protein kinase family. TGFB receptor subfamily.</text>
</comment>
<dbReference type="PROSITE" id="PS00108">
    <property type="entry name" value="PROTEIN_KINASE_ST"/>
    <property type="match status" value="1"/>
</dbReference>
<evidence type="ECO:0000256" key="7">
    <source>
        <dbReference type="ARBA" id="ARBA00022729"/>
    </source>
</evidence>
<keyword evidence="10" id="KW-0067">ATP-binding</keyword>
<keyword evidence="4" id="KW-0723">Serine/threonine-protein kinase</keyword>
<keyword evidence="6 14" id="KW-0812">Transmembrane</keyword>
<evidence type="ECO:0000256" key="15">
    <source>
        <dbReference type="SAM" id="SignalP"/>
    </source>
</evidence>
<dbReference type="SUPFAM" id="SSF56112">
    <property type="entry name" value="Protein kinase-like (PK-like)"/>
    <property type="match status" value="1"/>
</dbReference>
<dbReference type="EC" id="2.7.11.30" evidence="3"/>
<keyword evidence="13" id="KW-0675">Receptor</keyword>
<keyword evidence="7 15" id="KW-0732">Signal</keyword>
<evidence type="ECO:0000256" key="1">
    <source>
        <dbReference type="ARBA" id="ARBA00004479"/>
    </source>
</evidence>